<evidence type="ECO:0000313" key="2">
    <source>
        <dbReference type="Proteomes" id="UP000613160"/>
    </source>
</evidence>
<evidence type="ECO:0000313" key="1">
    <source>
        <dbReference type="EMBL" id="GGD38960.1"/>
    </source>
</evidence>
<dbReference type="EMBL" id="BMJJ01000015">
    <property type="protein sequence ID" value="GGD38960.1"/>
    <property type="molecule type" value="Genomic_DNA"/>
</dbReference>
<sequence>MNDNTIEIGTSIPSMRRTLLTLLGAVAAFGVLTASYATADLPAEIAANGSAPQAIVGR</sequence>
<keyword evidence="2" id="KW-1185">Reference proteome</keyword>
<gene>
    <name evidence="1" type="ORF">GCM10011335_47150</name>
</gene>
<proteinExistence type="predicted"/>
<comment type="caution">
    <text evidence="1">The sequence shown here is derived from an EMBL/GenBank/DDBJ whole genome shotgun (WGS) entry which is preliminary data.</text>
</comment>
<protein>
    <submittedName>
        <fullName evidence="1">Uncharacterized protein</fullName>
    </submittedName>
</protein>
<dbReference type="AlphaFoldDB" id="A0A916YBM4"/>
<reference evidence="1" key="2">
    <citation type="submission" date="2020-09" db="EMBL/GenBank/DDBJ databases">
        <authorList>
            <person name="Sun Q."/>
            <person name="Zhou Y."/>
        </authorList>
    </citation>
    <scope>NUCLEOTIDE SEQUENCE</scope>
    <source>
        <strain evidence="1">CGMCC 1.15493</strain>
    </source>
</reference>
<organism evidence="1 2">
    <name type="scientific">Aureimonas glaciei</name>
    <dbReference type="NCBI Taxonomy" id="1776957"/>
    <lineage>
        <taxon>Bacteria</taxon>
        <taxon>Pseudomonadati</taxon>
        <taxon>Pseudomonadota</taxon>
        <taxon>Alphaproteobacteria</taxon>
        <taxon>Hyphomicrobiales</taxon>
        <taxon>Aurantimonadaceae</taxon>
        <taxon>Aureimonas</taxon>
    </lineage>
</organism>
<name>A0A916YBM4_9HYPH</name>
<reference evidence="1" key="1">
    <citation type="journal article" date="2014" name="Int. J. Syst. Evol. Microbiol.">
        <title>Complete genome sequence of Corynebacterium casei LMG S-19264T (=DSM 44701T), isolated from a smear-ripened cheese.</title>
        <authorList>
            <consortium name="US DOE Joint Genome Institute (JGI-PGF)"/>
            <person name="Walter F."/>
            <person name="Albersmeier A."/>
            <person name="Kalinowski J."/>
            <person name="Ruckert C."/>
        </authorList>
    </citation>
    <scope>NUCLEOTIDE SEQUENCE</scope>
    <source>
        <strain evidence="1">CGMCC 1.15493</strain>
    </source>
</reference>
<accession>A0A916YBM4</accession>
<dbReference type="Proteomes" id="UP000613160">
    <property type="component" value="Unassembled WGS sequence"/>
</dbReference>